<dbReference type="CDD" id="cd06284">
    <property type="entry name" value="PBP1_LacI-like"/>
    <property type="match status" value="1"/>
</dbReference>
<evidence type="ECO:0000256" key="3">
    <source>
        <dbReference type="ARBA" id="ARBA00023125"/>
    </source>
</evidence>
<keyword evidence="3" id="KW-0238">DNA-binding</keyword>
<dbReference type="Gene3D" id="3.40.50.2300">
    <property type="match status" value="2"/>
</dbReference>
<reference evidence="7" key="1">
    <citation type="journal article" date="2019" name="Int. J. Syst. Evol. Microbiol.">
        <title>The Global Catalogue of Microorganisms (GCM) 10K type strain sequencing project: providing services to taxonomists for standard genome sequencing and annotation.</title>
        <authorList>
            <consortium name="The Broad Institute Genomics Platform"/>
            <consortium name="The Broad Institute Genome Sequencing Center for Infectious Disease"/>
            <person name="Wu L."/>
            <person name="Ma J."/>
        </authorList>
    </citation>
    <scope>NUCLEOTIDE SEQUENCE [LARGE SCALE GENOMIC DNA]</scope>
    <source>
        <strain evidence="7">KCTC 32465</strain>
    </source>
</reference>
<dbReference type="PANTHER" id="PTHR30146:SF151">
    <property type="entry name" value="HTH-TYPE TRANSCRIPTIONAL REPRESSOR CYTR"/>
    <property type="match status" value="1"/>
</dbReference>
<dbReference type="SMART" id="SM00354">
    <property type="entry name" value="HTH_LACI"/>
    <property type="match status" value="1"/>
</dbReference>
<keyword evidence="4" id="KW-0804">Transcription</keyword>
<dbReference type="InterPro" id="IPR046335">
    <property type="entry name" value="LacI/GalR-like_sensor"/>
</dbReference>
<evidence type="ECO:0000313" key="7">
    <source>
        <dbReference type="Proteomes" id="UP000634455"/>
    </source>
</evidence>
<keyword evidence="2" id="KW-0805">Transcription regulation</keyword>
<dbReference type="PROSITE" id="PS00356">
    <property type="entry name" value="HTH_LACI_1"/>
    <property type="match status" value="1"/>
</dbReference>
<evidence type="ECO:0000256" key="2">
    <source>
        <dbReference type="ARBA" id="ARBA00023015"/>
    </source>
</evidence>
<accession>A0ABQ3D6U9</accession>
<dbReference type="InterPro" id="IPR010982">
    <property type="entry name" value="Lambda_DNA-bd_dom_sf"/>
</dbReference>
<dbReference type="SUPFAM" id="SSF53822">
    <property type="entry name" value="Periplasmic binding protein-like I"/>
    <property type="match status" value="1"/>
</dbReference>
<dbReference type="Proteomes" id="UP000634455">
    <property type="component" value="Unassembled WGS sequence"/>
</dbReference>
<organism evidence="6 7">
    <name type="scientific">Paramylibacter ulvae</name>
    <dbReference type="NCBI Taxonomy" id="1651968"/>
    <lineage>
        <taxon>Bacteria</taxon>
        <taxon>Pseudomonadati</taxon>
        <taxon>Pseudomonadota</taxon>
        <taxon>Alphaproteobacteria</taxon>
        <taxon>Rhodobacterales</taxon>
        <taxon>Paracoccaceae</taxon>
        <taxon>Paramylibacter</taxon>
    </lineage>
</organism>
<keyword evidence="7" id="KW-1185">Reference proteome</keyword>
<evidence type="ECO:0000256" key="4">
    <source>
        <dbReference type="ARBA" id="ARBA00023163"/>
    </source>
</evidence>
<dbReference type="InterPro" id="IPR000843">
    <property type="entry name" value="HTH_LacI"/>
</dbReference>
<dbReference type="PROSITE" id="PS50932">
    <property type="entry name" value="HTH_LACI_2"/>
    <property type="match status" value="1"/>
</dbReference>
<feature type="domain" description="HTH lacI-type" evidence="5">
    <location>
        <begin position="10"/>
        <end position="64"/>
    </location>
</feature>
<dbReference type="SUPFAM" id="SSF47413">
    <property type="entry name" value="lambda repressor-like DNA-binding domains"/>
    <property type="match status" value="1"/>
</dbReference>
<gene>
    <name evidence="6" type="ORF">GCM10008927_27960</name>
</gene>
<proteinExistence type="predicted"/>
<evidence type="ECO:0000313" key="6">
    <source>
        <dbReference type="EMBL" id="GHA60826.1"/>
    </source>
</evidence>
<dbReference type="Pfam" id="PF13377">
    <property type="entry name" value="Peripla_BP_3"/>
    <property type="match status" value="1"/>
</dbReference>
<name>A0ABQ3D6U9_9RHOB</name>
<keyword evidence="1" id="KW-0678">Repressor</keyword>
<dbReference type="CDD" id="cd01392">
    <property type="entry name" value="HTH_LacI"/>
    <property type="match status" value="1"/>
</dbReference>
<evidence type="ECO:0000256" key="1">
    <source>
        <dbReference type="ARBA" id="ARBA00022491"/>
    </source>
</evidence>
<dbReference type="InterPro" id="IPR028082">
    <property type="entry name" value="Peripla_BP_I"/>
</dbReference>
<dbReference type="Pfam" id="PF00356">
    <property type="entry name" value="LacI"/>
    <property type="match status" value="1"/>
</dbReference>
<evidence type="ECO:0000259" key="5">
    <source>
        <dbReference type="PROSITE" id="PS50932"/>
    </source>
</evidence>
<dbReference type="Gene3D" id="1.10.260.40">
    <property type="entry name" value="lambda repressor-like DNA-binding domains"/>
    <property type="match status" value="1"/>
</dbReference>
<comment type="caution">
    <text evidence="6">The sequence shown here is derived from an EMBL/GenBank/DDBJ whole genome shotgun (WGS) entry which is preliminary data.</text>
</comment>
<sequence length="339" mass="36661">MGGTVQAKTAKIQDVARIAGVSTATVSRALSNPDLVAESTRKAVMDAVEESGYRINHAARNLRRQRSGSILALVPNLANPFFSQILAGLSSVLSPAGYGLLIADTQTDNNPQERLRSYILNGLADGIVIFDGHLPEKQMLPPQHPPIVLACEWVDFDLPSVRVDNAKGAQIAIQHLYDNGHRRIGHITGPLGNVLADSRLNGMKNTLEQLGLAVRKEWIFNGDYSMDSGTFAAKQWLALDDRPTAVFCASDEMATGFMGALQHAGIDVPNDVSVVGFDNIEVVEHLTPALTTIRQPRRLIGQHAGQMVMNMIDDGVMSCASEIIPVELIERKSVVAPKT</sequence>
<protein>
    <submittedName>
        <fullName evidence="6">LacI family transcriptional regulator</fullName>
    </submittedName>
</protein>
<dbReference type="PANTHER" id="PTHR30146">
    <property type="entry name" value="LACI-RELATED TRANSCRIPTIONAL REPRESSOR"/>
    <property type="match status" value="1"/>
</dbReference>
<dbReference type="EMBL" id="BMZF01000010">
    <property type="protein sequence ID" value="GHA60826.1"/>
    <property type="molecule type" value="Genomic_DNA"/>
</dbReference>